<dbReference type="InterPro" id="IPR035093">
    <property type="entry name" value="RelE/ParE_toxin_dom_sf"/>
</dbReference>
<dbReference type="Gene3D" id="3.30.2310.20">
    <property type="entry name" value="RelE-like"/>
    <property type="match status" value="1"/>
</dbReference>
<keyword evidence="3" id="KW-1185">Reference proteome</keyword>
<reference evidence="2 3" key="1">
    <citation type="submission" date="2020-07" db="EMBL/GenBank/DDBJ databases">
        <title>Sequencing the genomes of 1000 actinobacteria strains.</title>
        <authorList>
            <person name="Klenk H.-P."/>
        </authorList>
    </citation>
    <scope>NUCLEOTIDE SEQUENCE [LARGE SCALE GENOMIC DNA]</scope>
    <source>
        <strain evidence="2 3">DSM 26487</strain>
    </source>
</reference>
<accession>A0A7Z0DRD4</accession>
<protein>
    <submittedName>
        <fullName evidence="2">Putative cobalt transporter CbtA</fullName>
    </submittedName>
</protein>
<gene>
    <name evidence="2" type="ORF">BJ988_004746</name>
</gene>
<organism evidence="2 3">
    <name type="scientific">Nocardioides panzhihuensis</name>
    <dbReference type="NCBI Taxonomy" id="860243"/>
    <lineage>
        <taxon>Bacteria</taxon>
        <taxon>Bacillati</taxon>
        <taxon>Actinomycetota</taxon>
        <taxon>Actinomycetes</taxon>
        <taxon>Propionibacteriales</taxon>
        <taxon>Nocardioidaceae</taxon>
        <taxon>Nocardioides</taxon>
    </lineage>
</organism>
<sequence>MRSAFDFHPEARAEFAADVDWYDDREDGLGGRFAQAVRAAIDAAVEDPEAWARWQGWDREPSVHAKGVAGFPYRVVYVVNQDVLTIVAVAHAKRRPGYWRDRVRR</sequence>
<name>A0A7Z0DRD4_9ACTN</name>
<evidence type="ECO:0000313" key="3">
    <source>
        <dbReference type="Proteomes" id="UP000564496"/>
    </source>
</evidence>
<comment type="caution">
    <text evidence="2">The sequence shown here is derived from an EMBL/GenBank/DDBJ whole genome shotgun (WGS) entry which is preliminary data.</text>
</comment>
<dbReference type="Proteomes" id="UP000564496">
    <property type="component" value="Unassembled WGS sequence"/>
</dbReference>
<dbReference type="AlphaFoldDB" id="A0A7Z0DRD4"/>
<dbReference type="EMBL" id="JACBZR010000001">
    <property type="protein sequence ID" value="NYI80098.1"/>
    <property type="molecule type" value="Genomic_DNA"/>
</dbReference>
<proteinExistence type="predicted"/>
<evidence type="ECO:0000256" key="1">
    <source>
        <dbReference type="ARBA" id="ARBA00022649"/>
    </source>
</evidence>
<evidence type="ECO:0000313" key="2">
    <source>
        <dbReference type="EMBL" id="NYI80098.1"/>
    </source>
</evidence>
<keyword evidence="1" id="KW-1277">Toxin-antitoxin system</keyword>
<dbReference type="RefSeq" id="WP_179660324.1">
    <property type="nucleotide sequence ID" value="NZ_JACBZR010000001.1"/>
</dbReference>
<dbReference type="Pfam" id="PF05016">
    <property type="entry name" value="ParE_toxin"/>
    <property type="match status" value="1"/>
</dbReference>
<dbReference type="InterPro" id="IPR007712">
    <property type="entry name" value="RelE/ParE_toxin"/>
</dbReference>